<sequence>MKIEDLSINTGANKQVLQAASLVCPFLLLHPSPAASFHSRPTMAAAAAASAGTIRQAEEVNKEIQEYYDDTTSLTWEKMWGDHVHTGFYDAGVTAPSPAENRASVVRTVEEALRFAGVSDDPEKRPKRIVDVGCGIGGSSFYLAKSNHFRMDTSTWSGFFRELVRVAAPGATIIITSVCRRDPEEKPFTPDEVVLLKRICEGLHHGSWFTVPGYINIAESFPLKDIKTADWSENIIPFWQAALQTAMSLEGSTILLESAGMALIKAVLTAPTIVECLKNKLINYSIITFRKL</sequence>
<dbReference type="GO" id="GO:0008168">
    <property type="term" value="F:methyltransferase activity"/>
    <property type="evidence" value="ECO:0007669"/>
    <property type="project" value="TreeGrafter"/>
</dbReference>
<dbReference type="Gene3D" id="3.40.50.150">
    <property type="entry name" value="Vaccinia Virus protein VP39"/>
    <property type="match status" value="2"/>
</dbReference>
<organism evidence="1 2">
    <name type="scientific">Colocasia esculenta</name>
    <name type="common">Wild taro</name>
    <name type="synonym">Arum esculentum</name>
    <dbReference type="NCBI Taxonomy" id="4460"/>
    <lineage>
        <taxon>Eukaryota</taxon>
        <taxon>Viridiplantae</taxon>
        <taxon>Streptophyta</taxon>
        <taxon>Embryophyta</taxon>
        <taxon>Tracheophyta</taxon>
        <taxon>Spermatophyta</taxon>
        <taxon>Magnoliopsida</taxon>
        <taxon>Liliopsida</taxon>
        <taxon>Araceae</taxon>
        <taxon>Aroideae</taxon>
        <taxon>Colocasieae</taxon>
        <taxon>Colocasia</taxon>
    </lineage>
</organism>
<dbReference type="OrthoDB" id="8300214at2759"/>
<reference evidence="1" key="1">
    <citation type="submission" date="2017-07" db="EMBL/GenBank/DDBJ databases">
        <title>Taro Niue Genome Assembly and Annotation.</title>
        <authorList>
            <person name="Atibalentja N."/>
            <person name="Keating K."/>
            <person name="Fields C.J."/>
        </authorList>
    </citation>
    <scope>NUCLEOTIDE SEQUENCE</scope>
    <source>
        <strain evidence="1">Niue_2</strain>
        <tissue evidence="1">Leaf</tissue>
    </source>
</reference>
<evidence type="ECO:0000313" key="1">
    <source>
        <dbReference type="EMBL" id="MQM14853.1"/>
    </source>
</evidence>
<dbReference type="Proteomes" id="UP000652761">
    <property type="component" value="Unassembled WGS sequence"/>
</dbReference>
<keyword evidence="2" id="KW-1185">Reference proteome</keyword>
<dbReference type="SUPFAM" id="SSF53335">
    <property type="entry name" value="S-adenosyl-L-methionine-dependent methyltransferases"/>
    <property type="match status" value="1"/>
</dbReference>
<dbReference type="PANTHER" id="PTHR43591:SF81">
    <property type="entry name" value="MAGNESIUM PROTOPORPHYRIN IX METHYLTRANSFERASE, CHLOROPLASTIC-RELATED"/>
    <property type="match status" value="1"/>
</dbReference>
<dbReference type="AlphaFoldDB" id="A0A843WTW9"/>
<name>A0A843WTW9_COLES</name>
<dbReference type="InterPro" id="IPR029063">
    <property type="entry name" value="SAM-dependent_MTases_sf"/>
</dbReference>
<evidence type="ECO:0000313" key="2">
    <source>
        <dbReference type="Proteomes" id="UP000652761"/>
    </source>
</evidence>
<comment type="caution">
    <text evidence="1">The sequence shown here is derived from an EMBL/GenBank/DDBJ whole genome shotgun (WGS) entry which is preliminary data.</text>
</comment>
<dbReference type="EMBL" id="NMUH01006260">
    <property type="protein sequence ID" value="MQM14853.1"/>
    <property type="molecule type" value="Genomic_DNA"/>
</dbReference>
<gene>
    <name evidence="1" type="ORF">Taro_047788</name>
</gene>
<proteinExistence type="predicted"/>
<accession>A0A843WTW9</accession>
<protein>
    <submittedName>
        <fullName evidence="1">Uncharacterized protein</fullName>
    </submittedName>
</protein>
<dbReference type="PANTHER" id="PTHR43591">
    <property type="entry name" value="METHYLTRANSFERASE"/>
    <property type="match status" value="1"/>
</dbReference>